<protein>
    <submittedName>
        <fullName evidence="1">Uncharacterized protein</fullName>
    </submittedName>
</protein>
<evidence type="ECO:0000313" key="1">
    <source>
        <dbReference type="EMBL" id="GIG73508.1"/>
    </source>
</evidence>
<dbReference type="Proteomes" id="UP000653674">
    <property type="component" value="Unassembled WGS sequence"/>
</dbReference>
<reference evidence="1" key="1">
    <citation type="submission" date="2021-01" db="EMBL/GenBank/DDBJ databases">
        <title>Whole genome shotgun sequence of Planosporangium flavigriseum NBRC 105377.</title>
        <authorList>
            <person name="Komaki H."/>
            <person name="Tamura T."/>
        </authorList>
    </citation>
    <scope>NUCLEOTIDE SEQUENCE</scope>
    <source>
        <strain evidence="1">NBRC 105377</strain>
    </source>
</reference>
<comment type="caution">
    <text evidence="1">The sequence shown here is derived from an EMBL/GenBank/DDBJ whole genome shotgun (WGS) entry which is preliminary data.</text>
</comment>
<dbReference type="EMBL" id="BONU01000009">
    <property type="protein sequence ID" value="GIG73508.1"/>
    <property type="molecule type" value="Genomic_DNA"/>
</dbReference>
<proteinExistence type="predicted"/>
<keyword evidence="2" id="KW-1185">Reference proteome</keyword>
<evidence type="ECO:0000313" key="2">
    <source>
        <dbReference type="Proteomes" id="UP000653674"/>
    </source>
</evidence>
<name>A0A8J3LHP5_9ACTN</name>
<organism evidence="1 2">
    <name type="scientific">Planosporangium flavigriseum</name>
    <dbReference type="NCBI Taxonomy" id="373681"/>
    <lineage>
        <taxon>Bacteria</taxon>
        <taxon>Bacillati</taxon>
        <taxon>Actinomycetota</taxon>
        <taxon>Actinomycetes</taxon>
        <taxon>Micromonosporales</taxon>
        <taxon>Micromonosporaceae</taxon>
        <taxon>Planosporangium</taxon>
    </lineage>
</organism>
<gene>
    <name evidence="1" type="ORF">Pfl04_19120</name>
</gene>
<sequence>MRLGVAASASSAGPVRLVRRRARPWRAALVAVASYLVNAFAQLTDALKPARPFSPFYLLLGNEPLTNGLATGRGLACERRGLRWSRPGYFRRTRVGSLTWCDAELTCLRAG</sequence>
<accession>A0A8J3LHP5</accession>
<dbReference type="RefSeq" id="WP_168078760.1">
    <property type="nucleotide sequence ID" value="NZ_BAAAQJ010000012.1"/>
</dbReference>
<dbReference type="AlphaFoldDB" id="A0A8J3LHP5"/>